<dbReference type="Proteomes" id="UP000256562">
    <property type="component" value="Unassembled WGS sequence"/>
</dbReference>
<evidence type="ECO:0000256" key="3">
    <source>
        <dbReference type="ARBA" id="ARBA00022475"/>
    </source>
</evidence>
<evidence type="ECO:0000256" key="6">
    <source>
        <dbReference type="ARBA" id="ARBA00023136"/>
    </source>
</evidence>
<evidence type="ECO:0000256" key="4">
    <source>
        <dbReference type="ARBA" id="ARBA00022679"/>
    </source>
</evidence>
<evidence type="ECO:0000313" key="9">
    <source>
        <dbReference type="Proteomes" id="UP000256562"/>
    </source>
</evidence>
<dbReference type="OrthoDB" id="9811865at2"/>
<evidence type="ECO:0000259" key="7">
    <source>
        <dbReference type="Pfam" id="PF00534"/>
    </source>
</evidence>
<dbReference type="InterPro" id="IPR051612">
    <property type="entry name" value="Teichoic_Acid_Biosynth"/>
</dbReference>
<dbReference type="InterPro" id="IPR043148">
    <property type="entry name" value="TagF_C"/>
</dbReference>
<evidence type="ECO:0000256" key="5">
    <source>
        <dbReference type="ARBA" id="ARBA00022944"/>
    </source>
</evidence>
<keyword evidence="5" id="KW-0777">Teichoic acid biosynthesis</keyword>
<dbReference type="EMBL" id="QKXQ01000610">
    <property type="protein sequence ID" value="REH90449.1"/>
    <property type="molecule type" value="Genomic_DNA"/>
</dbReference>
<dbReference type="CDD" id="cd03811">
    <property type="entry name" value="GT4_GT28_WabH-like"/>
    <property type="match status" value="1"/>
</dbReference>
<dbReference type="InterPro" id="IPR007554">
    <property type="entry name" value="Glycerophosphate_synth"/>
</dbReference>
<dbReference type="AlphaFoldDB" id="A0A3E0ILG0"/>
<name>A0A3E0ILG0_9STAP</name>
<comment type="similarity">
    <text evidence="2">Belongs to the CDP-glycerol glycerophosphotransferase family.</text>
</comment>
<dbReference type="GO" id="GO:0016757">
    <property type="term" value="F:glycosyltransferase activity"/>
    <property type="evidence" value="ECO:0007669"/>
    <property type="project" value="InterPro"/>
</dbReference>
<dbReference type="SUPFAM" id="SSF53756">
    <property type="entry name" value="UDP-Glycosyltransferase/glycogen phosphorylase"/>
    <property type="match status" value="2"/>
</dbReference>
<dbReference type="PANTHER" id="PTHR37316">
    <property type="entry name" value="TEICHOIC ACID GLYCEROL-PHOSPHATE PRIMASE"/>
    <property type="match status" value="1"/>
</dbReference>
<dbReference type="Pfam" id="PF04464">
    <property type="entry name" value="Glyphos_transf"/>
    <property type="match status" value="1"/>
</dbReference>
<organism evidence="8 9">
    <name type="scientific">Staphylococcus felis</name>
    <dbReference type="NCBI Taxonomy" id="46127"/>
    <lineage>
        <taxon>Bacteria</taxon>
        <taxon>Bacillati</taxon>
        <taxon>Bacillota</taxon>
        <taxon>Bacilli</taxon>
        <taxon>Bacillales</taxon>
        <taxon>Staphylococcaceae</taxon>
        <taxon>Staphylococcus</taxon>
    </lineage>
</organism>
<keyword evidence="6" id="KW-0472">Membrane</keyword>
<dbReference type="Pfam" id="PF00534">
    <property type="entry name" value="Glycos_transf_1"/>
    <property type="match status" value="1"/>
</dbReference>
<dbReference type="GO" id="GO:0047355">
    <property type="term" value="F:CDP-glycerol glycerophosphotransferase activity"/>
    <property type="evidence" value="ECO:0007669"/>
    <property type="project" value="InterPro"/>
</dbReference>
<comment type="subcellular location">
    <subcellularLocation>
        <location evidence="1">Cell membrane</location>
        <topology evidence="1">Peripheral membrane protein</topology>
    </subcellularLocation>
</comment>
<comment type="caution">
    <text evidence="8">The sequence shown here is derived from an EMBL/GenBank/DDBJ whole genome shotgun (WGS) entry which is preliminary data.</text>
</comment>
<evidence type="ECO:0000256" key="2">
    <source>
        <dbReference type="ARBA" id="ARBA00010488"/>
    </source>
</evidence>
<accession>A0A3E0ILG0</accession>
<dbReference type="Gene3D" id="3.40.50.11820">
    <property type="match status" value="1"/>
</dbReference>
<reference evidence="8 9" key="1">
    <citation type="journal article" date="2018" name="Vet. Microbiol.">
        <title>Characterisation of Staphylococcus felis isolated from cats using whole genome sequencing.</title>
        <authorList>
            <person name="Worthing K."/>
            <person name="Pang S."/>
            <person name="Trott D.J."/>
            <person name="Abraham S."/>
            <person name="Coombs G.W."/>
            <person name="Jordan D."/>
            <person name="McIntyre L."/>
            <person name="Davies M.R."/>
            <person name="Norris J."/>
        </authorList>
    </citation>
    <scope>NUCLEOTIDE SEQUENCE [LARGE SCALE GENOMIC DNA]</scope>
    <source>
        <strain evidence="8 9">F9</strain>
    </source>
</reference>
<dbReference type="InterPro" id="IPR001296">
    <property type="entry name" value="Glyco_trans_1"/>
</dbReference>
<protein>
    <submittedName>
        <fullName evidence="8">Teichoic acid biosynthesis protein</fullName>
    </submittedName>
</protein>
<feature type="domain" description="Glycosyl transferase family 1" evidence="7">
    <location>
        <begin position="660"/>
        <end position="807"/>
    </location>
</feature>
<proteinExistence type="inferred from homology"/>
<dbReference type="GO" id="GO:0005886">
    <property type="term" value="C:plasma membrane"/>
    <property type="evidence" value="ECO:0007669"/>
    <property type="project" value="UniProtKB-SubCell"/>
</dbReference>
<dbReference type="RefSeq" id="WP_116095248.1">
    <property type="nucleotide sequence ID" value="NZ_QKXQ01000610.1"/>
</dbReference>
<dbReference type="InterPro" id="IPR043149">
    <property type="entry name" value="TagF_N"/>
</dbReference>
<dbReference type="Gene3D" id="3.40.50.12580">
    <property type="match status" value="1"/>
</dbReference>
<keyword evidence="4" id="KW-0808">Transferase</keyword>
<dbReference type="Gene3D" id="3.40.50.2000">
    <property type="entry name" value="Glycogen Phosphorylase B"/>
    <property type="match status" value="2"/>
</dbReference>
<keyword evidence="3" id="KW-1003">Cell membrane</keyword>
<evidence type="ECO:0000256" key="1">
    <source>
        <dbReference type="ARBA" id="ARBA00004202"/>
    </source>
</evidence>
<dbReference type="GO" id="GO:0019350">
    <property type="term" value="P:teichoic acid biosynthetic process"/>
    <property type="evidence" value="ECO:0007669"/>
    <property type="project" value="UniProtKB-KW"/>
</dbReference>
<evidence type="ECO:0000313" key="8">
    <source>
        <dbReference type="EMBL" id="REH90449.1"/>
    </source>
</evidence>
<gene>
    <name evidence="8" type="ORF">DOS83_12385</name>
</gene>
<sequence>MNTAKEVLLNQVKRKLKFLINPLLENVNSVYNNKVMNYAKLYKNTKVDAKKVLYQVRDGQSMTDSPYAIFKYLLISKKYKSFKHIWVVDSVDSLKKYKKEYKKWKNVDFVIKESREYLEALVSCKYLINNSTFPGYFTKKENQVYINTWHGTPLKFMGLDVKDNLKGSQNTIKNFLAADYLLTPNAHTTKIFKDAFKLNEVFSGKILETGYPRIDLTVNADSKIISKKLSHNINLKDKRKILYCPTWRGEDVNNPLDSVKDICNEIKILEEKLDYQILLKVHPFIYSKAKNIDELKKYLVPDSFDANELMSIVDIMITDYSSIFFDYLVTEKPIIFYVPDYEEYKSTRGLYISENELPGPIENTIKGVIDTIKNKKYDCEKIREKYTKFKNEFVYNENGKVTERVVEEIFTNKKMVSKSNKKKILFYSGGMKNNGITTSLINLLENIDYEKYDVTIFLNNTKNHEVLNNINQLNSNVRIIFRKRPLLATLKELYMVSFIKQRGINNFLEKFIYPRKVYEREFRKIFGDTEFDCAIDFSGYSMFWANLILASNAKKKFIYLHSDIKADMERKVNGVRPHYQNLKGVISLYPYFDRLINVSDATKDLNIQKFNNKKIVSKQVAARNTINISKIKKLMIDDSDVFEKNNTSVLVNQESNTFTSVEFSKSDFKIVTVGRLSPEKGFDLLIKSISRLVYKYPKLKLYILGDGPLKEELKNLISKLDLERNVFLLGQRKNPFYIMSQSDLFALTSHYEGQSMVILEALTTETHVLASDIVANRYVLEDEKYGMLVNNKVIDISKGIEQFINKTNVNYKKFDADKYNELAINEFYKLL</sequence>
<dbReference type="PANTHER" id="PTHR37316:SF3">
    <property type="entry name" value="TEICHOIC ACID GLYCEROL-PHOSPHATE TRANSFERASE"/>
    <property type="match status" value="1"/>
</dbReference>